<dbReference type="RefSeq" id="WP_135419095.1">
    <property type="nucleotide sequence ID" value="NZ_SRLB01000036.1"/>
</dbReference>
<name>A0A4Z0NH61_9HYPH</name>
<accession>A0A4Z0NH61</accession>
<protein>
    <submittedName>
        <fullName evidence="1">Uncharacterized protein</fullName>
    </submittedName>
</protein>
<organism evidence="1 2">
    <name type="scientific">Methylobacterium nonmethylotrophicum</name>
    <dbReference type="NCBI Taxonomy" id="1141884"/>
    <lineage>
        <taxon>Bacteria</taxon>
        <taxon>Pseudomonadati</taxon>
        <taxon>Pseudomonadota</taxon>
        <taxon>Alphaproteobacteria</taxon>
        <taxon>Hyphomicrobiales</taxon>
        <taxon>Methylobacteriaceae</taxon>
        <taxon>Methylobacterium</taxon>
    </lineage>
</organism>
<sequence length="94" mass="10245">MSALPSSDRFGPWADGLSTAERQARLRCMRGLVHLIAGPRGQRLADTLARAEVDEDALRQSVDELGRLTPVDRRRVLASFAALHRPRIAGGADV</sequence>
<comment type="caution">
    <text evidence="1">The sequence shown here is derived from an EMBL/GenBank/DDBJ whole genome shotgun (WGS) entry which is preliminary data.</text>
</comment>
<keyword evidence="2" id="KW-1185">Reference proteome</keyword>
<dbReference type="AlphaFoldDB" id="A0A4Z0NH61"/>
<gene>
    <name evidence="1" type="ORF">EU555_30490</name>
</gene>
<reference evidence="1 2" key="1">
    <citation type="submission" date="2019-04" db="EMBL/GenBank/DDBJ databases">
        <authorList>
            <person name="Feng G."/>
            <person name="Zhu H."/>
        </authorList>
    </citation>
    <scope>NUCLEOTIDE SEQUENCE [LARGE SCALE GENOMIC DNA]</scope>
    <source>
        <strain evidence="1 2">6HR-1</strain>
    </source>
</reference>
<evidence type="ECO:0000313" key="2">
    <source>
        <dbReference type="Proteomes" id="UP000297535"/>
    </source>
</evidence>
<dbReference type="OrthoDB" id="8000781at2"/>
<dbReference type="Proteomes" id="UP000297535">
    <property type="component" value="Unassembled WGS sequence"/>
</dbReference>
<dbReference type="EMBL" id="SRLB01000036">
    <property type="protein sequence ID" value="TGD94905.1"/>
    <property type="molecule type" value="Genomic_DNA"/>
</dbReference>
<evidence type="ECO:0000313" key="1">
    <source>
        <dbReference type="EMBL" id="TGD94905.1"/>
    </source>
</evidence>
<proteinExistence type="predicted"/>